<protein>
    <recommendedName>
        <fullName evidence="5">Aldehyde dehydrogenase domain-containing protein</fullName>
    </recommendedName>
</protein>
<evidence type="ECO:0000256" key="4">
    <source>
        <dbReference type="RuleBase" id="RU003345"/>
    </source>
</evidence>
<reference evidence="6" key="1">
    <citation type="submission" date="2013-07" db="EMBL/GenBank/DDBJ databases">
        <authorList>
            <consortium name="The Broad Institute Genome Sequencing Platform"/>
            <person name="Cuomo C."/>
            <person name="Litvintseva A."/>
            <person name="Chen Y."/>
            <person name="Heitman J."/>
            <person name="Sun S."/>
            <person name="Springer D."/>
            <person name="Dromer F."/>
            <person name="Young S.K."/>
            <person name="Zeng Q."/>
            <person name="Gargeya S."/>
            <person name="Fitzgerald M."/>
            <person name="Abouelleil A."/>
            <person name="Alvarado L."/>
            <person name="Berlin A.M."/>
            <person name="Chapman S.B."/>
            <person name="Dewar J."/>
            <person name="Goldberg J."/>
            <person name="Griggs A."/>
            <person name="Gujja S."/>
            <person name="Hansen M."/>
            <person name="Howarth C."/>
            <person name="Imamovic A."/>
            <person name="Larimer J."/>
            <person name="McCowan C."/>
            <person name="Murphy C."/>
            <person name="Pearson M."/>
            <person name="Priest M."/>
            <person name="Roberts A."/>
            <person name="Saif S."/>
            <person name="Shea T."/>
            <person name="Sykes S."/>
            <person name="Wortman J."/>
            <person name="Nusbaum C."/>
            <person name="Birren B."/>
        </authorList>
    </citation>
    <scope>NUCLEOTIDE SEQUENCE</scope>
    <source>
        <strain evidence="6">CBS 10118</strain>
    </source>
</reference>
<organism evidence="6 7">
    <name type="scientific">Kwoniella bestiolae CBS 10118</name>
    <dbReference type="NCBI Taxonomy" id="1296100"/>
    <lineage>
        <taxon>Eukaryota</taxon>
        <taxon>Fungi</taxon>
        <taxon>Dikarya</taxon>
        <taxon>Basidiomycota</taxon>
        <taxon>Agaricomycotina</taxon>
        <taxon>Tremellomycetes</taxon>
        <taxon>Tremellales</taxon>
        <taxon>Cryptococcaceae</taxon>
        <taxon>Kwoniella</taxon>
    </lineage>
</organism>
<dbReference type="Pfam" id="PF00171">
    <property type="entry name" value="Aldedh"/>
    <property type="match status" value="1"/>
</dbReference>
<dbReference type="Gene3D" id="3.40.605.10">
    <property type="entry name" value="Aldehyde Dehydrogenase, Chain A, domain 1"/>
    <property type="match status" value="1"/>
</dbReference>
<dbReference type="RefSeq" id="XP_065725077.1">
    <property type="nucleotide sequence ID" value="XM_065869005.1"/>
</dbReference>
<dbReference type="Proteomes" id="UP000092730">
    <property type="component" value="Chromosome 1"/>
</dbReference>
<accession>A0AAJ8JZI7</accession>
<evidence type="ECO:0000256" key="1">
    <source>
        <dbReference type="ARBA" id="ARBA00009986"/>
    </source>
</evidence>
<dbReference type="InterPro" id="IPR016162">
    <property type="entry name" value="Ald_DH_N"/>
</dbReference>
<dbReference type="InterPro" id="IPR016163">
    <property type="entry name" value="Ald_DH_C"/>
</dbReference>
<dbReference type="EMBL" id="CP144541">
    <property type="protein sequence ID" value="WVW78055.1"/>
    <property type="molecule type" value="Genomic_DNA"/>
</dbReference>
<dbReference type="InterPro" id="IPR029510">
    <property type="entry name" value="Ald_DH_CS_GLU"/>
</dbReference>
<proteinExistence type="inferred from homology"/>
<comment type="similarity">
    <text evidence="1 4">Belongs to the aldehyde dehydrogenase family.</text>
</comment>
<evidence type="ECO:0000313" key="7">
    <source>
        <dbReference type="Proteomes" id="UP000092730"/>
    </source>
</evidence>
<dbReference type="PROSITE" id="PS00070">
    <property type="entry name" value="ALDEHYDE_DEHYDR_CYS"/>
    <property type="match status" value="1"/>
</dbReference>
<keyword evidence="2 4" id="KW-0560">Oxidoreductase</keyword>
<evidence type="ECO:0000256" key="3">
    <source>
        <dbReference type="PROSITE-ProRule" id="PRU10007"/>
    </source>
</evidence>
<dbReference type="InterPro" id="IPR016161">
    <property type="entry name" value="Ald_DH/histidinol_DH"/>
</dbReference>
<dbReference type="Gene3D" id="3.40.309.10">
    <property type="entry name" value="Aldehyde Dehydrogenase, Chain A, domain 2"/>
    <property type="match status" value="1"/>
</dbReference>
<dbReference type="GO" id="GO:0016620">
    <property type="term" value="F:oxidoreductase activity, acting on the aldehyde or oxo group of donors, NAD or NADP as acceptor"/>
    <property type="evidence" value="ECO:0007669"/>
    <property type="project" value="InterPro"/>
</dbReference>
<reference evidence="6" key="2">
    <citation type="submission" date="2024-02" db="EMBL/GenBank/DDBJ databases">
        <title>Comparative genomics of Cryptococcus and Kwoniella reveals pathogenesis evolution and contrasting modes of karyotype evolution via chromosome fusion or intercentromeric recombination.</title>
        <authorList>
            <person name="Coelho M.A."/>
            <person name="David-Palma M."/>
            <person name="Shea T."/>
            <person name="Bowers K."/>
            <person name="McGinley-Smith S."/>
            <person name="Mohammad A.W."/>
            <person name="Gnirke A."/>
            <person name="Yurkov A.M."/>
            <person name="Nowrousian M."/>
            <person name="Sun S."/>
            <person name="Cuomo C.A."/>
            <person name="Heitman J."/>
        </authorList>
    </citation>
    <scope>NUCLEOTIDE SEQUENCE</scope>
    <source>
        <strain evidence="6">CBS 10118</strain>
    </source>
</reference>
<dbReference type="KEGG" id="kbi:30207777"/>
<evidence type="ECO:0000313" key="6">
    <source>
        <dbReference type="EMBL" id="WVW78055.1"/>
    </source>
</evidence>
<dbReference type="GeneID" id="30207777"/>
<dbReference type="InterPro" id="IPR015590">
    <property type="entry name" value="Aldehyde_DH_dom"/>
</dbReference>
<dbReference type="AlphaFoldDB" id="A0AAJ8JZI7"/>
<dbReference type="PANTHER" id="PTHR11699">
    <property type="entry name" value="ALDEHYDE DEHYDROGENASE-RELATED"/>
    <property type="match status" value="1"/>
</dbReference>
<dbReference type="InterPro" id="IPR016160">
    <property type="entry name" value="Ald_DH_CS_CYS"/>
</dbReference>
<feature type="domain" description="Aldehyde dehydrogenase" evidence="5">
    <location>
        <begin position="27"/>
        <end position="503"/>
    </location>
</feature>
<evidence type="ECO:0000259" key="5">
    <source>
        <dbReference type="Pfam" id="PF00171"/>
    </source>
</evidence>
<dbReference type="PROSITE" id="PS00687">
    <property type="entry name" value="ALDEHYDE_DEHYDR_GLU"/>
    <property type="match status" value="1"/>
</dbReference>
<gene>
    <name evidence="6" type="ORF">I302_100006</name>
</gene>
<dbReference type="GO" id="GO:0019413">
    <property type="term" value="P:acetate biosynthetic process"/>
    <property type="evidence" value="ECO:0007669"/>
    <property type="project" value="UniProtKB-ARBA"/>
</dbReference>
<dbReference type="FunFam" id="3.40.605.10:FF:000050">
    <property type="entry name" value="Aldehyde dehydrogenase, mitochondrial"/>
    <property type="match status" value="1"/>
</dbReference>
<dbReference type="SUPFAM" id="SSF53720">
    <property type="entry name" value="ALDH-like"/>
    <property type="match status" value="1"/>
</dbReference>
<keyword evidence="7" id="KW-1185">Reference proteome</keyword>
<feature type="active site" evidence="3">
    <location>
        <position position="263"/>
    </location>
</feature>
<name>A0AAJ8JZI7_9TREE</name>
<evidence type="ECO:0000256" key="2">
    <source>
        <dbReference type="ARBA" id="ARBA00023002"/>
    </source>
</evidence>
<sequence length="509" mass="54649">MTTFTDLSLRNGRTFTQPTGLFINNEFVAGQGQPIESYDPYTGKQIATVHAASPEDVEKAVAAAEKAFDSWKHESSASRARLLHKLADLMERDLENLAAIEAMDSGKAYKIAQAVDIKGAIDTIRYFAGWTDKSFGQTIDTGPSSLNYTRHEPIGVVGQIVPWNFPLLIWAWKIAPAIACGNVCIIKSAEQTPLSALCAAALIKEAGFPPGVINVITGVGNVTGAAMASHPRIRKIAFTGSTPVGRSILKAAADSNLKRVTLELGGKSPNIVCEDADFEKAVESVTMGIFFNHGQNCCAGSRAYIHDGIFDRFVAAIKIRVSSLAIGDPFDEATFQGPQVSKLQFDRIMDLVEKGKAHGAEAIIGGNRHNAGDLFIEPTIFTKISQDSPLRGEIFGPVLCLERFTDLKDVVRKANDTEFGLAAGVHTKNIDKAIRLANEIESGIVWVNTYGSLPPQMPMGKSSSPAERKVADRISILGGFKQSGIGRDLGAQAMSEYSQIKAVQIALAG</sequence>
<dbReference type="FunFam" id="3.40.309.10:FF:000001">
    <property type="entry name" value="Mitochondrial aldehyde dehydrogenase 2"/>
    <property type="match status" value="1"/>
</dbReference>